<dbReference type="Gene3D" id="3.30.40.10">
    <property type="entry name" value="Zinc/RING finger domain, C3HC4 (zinc finger)"/>
    <property type="match status" value="1"/>
</dbReference>
<feature type="region of interest" description="Disordered" evidence="5">
    <location>
        <begin position="164"/>
        <end position="191"/>
    </location>
</feature>
<dbReference type="PANTHER" id="PTHR14305">
    <property type="entry name" value="E3 UBIQUITIN-PROTEIN LIGASE CCNB1IP1"/>
    <property type="match status" value="1"/>
</dbReference>
<keyword evidence="2 4" id="KW-0863">Zinc-finger</keyword>
<dbReference type="PROSITE" id="PS50089">
    <property type="entry name" value="ZF_RING_2"/>
    <property type="match status" value="1"/>
</dbReference>
<evidence type="ECO:0000256" key="2">
    <source>
        <dbReference type="ARBA" id="ARBA00022771"/>
    </source>
</evidence>
<dbReference type="SUPFAM" id="SSF57850">
    <property type="entry name" value="RING/U-box"/>
    <property type="match status" value="1"/>
</dbReference>
<dbReference type="Pfam" id="PF14634">
    <property type="entry name" value="zf-RING_5"/>
    <property type="match status" value="1"/>
</dbReference>
<dbReference type="InterPro" id="IPR001841">
    <property type="entry name" value="Znf_RING"/>
</dbReference>
<evidence type="ECO:0000256" key="4">
    <source>
        <dbReference type="PROSITE-ProRule" id="PRU00175"/>
    </source>
</evidence>
<dbReference type="InterPro" id="IPR017907">
    <property type="entry name" value="Znf_RING_CS"/>
</dbReference>
<proteinExistence type="predicted"/>
<dbReference type="GO" id="GO:0007131">
    <property type="term" value="P:reciprocal meiotic recombination"/>
    <property type="evidence" value="ECO:0007669"/>
    <property type="project" value="InterPro"/>
</dbReference>
<dbReference type="InterPro" id="IPR042448">
    <property type="entry name" value="CCNB1IP1"/>
</dbReference>
<dbReference type="OMA" id="FRESNHP"/>
<organism evidence="7 8">
    <name type="scientific">Heterostelium pallidum (strain ATCC 26659 / Pp 5 / PN500)</name>
    <name type="common">Cellular slime mold</name>
    <name type="synonym">Polysphondylium pallidum</name>
    <dbReference type="NCBI Taxonomy" id="670386"/>
    <lineage>
        <taxon>Eukaryota</taxon>
        <taxon>Amoebozoa</taxon>
        <taxon>Evosea</taxon>
        <taxon>Eumycetozoa</taxon>
        <taxon>Dictyostelia</taxon>
        <taxon>Acytosteliales</taxon>
        <taxon>Acytosteliaceae</taxon>
        <taxon>Heterostelium</taxon>
    </lineage>
</organism>
<evidence type="ECO:0000256" key="5">
    <source>
        <dbReference type="SAM" id="MobiDB-lite"/>
    </source>
</evidence>
<name>D3B891_HETP5</name>
<dbReference type="STRING" id="670386.D3B891"/>
<keyword evidence="3" id="KW-0862">Zinc</keyword>
<sequence length="334" mass="38397">MIHCNSCWKEFIFQDQCYITACQHAFCEHCANKQFTNDRVCPICETSLIQIFGLSPNEILKIAEKAIDFWTFQTGLYRDNEGKKVDYYHEQFQKLKSTFLKQTEDFNSRIDQYRKQTDILKRETDNNKKEIIELQEKLAEKTRQKRKLEELYEHLKRKLDNSTNSSHFTGDLSSNTNTTGVTTTTTNSNINIGPFPMQMPYLSPARSTISNTLPSIYNSNNNINSLNNNNNNNNIVKNRFSIPLNSNKSPQLLPLDNSHRTTSLAFNAYKTPSSKTFTQQIPQKSPLANNTDSKICFDQKNTCTQKWNQYTSSSSTTTATTTTKTLSASTYNRN</sequence>
<dbReference type="EMBL" id="ADBJ01000020">
    <property type="protein sequence ID" value="EFA82259.1"/>
    <property type="molecule type" value="Genomic_DNA"/>
</dbReference>
<dbReference type="GO" id="GO:0061630">
    <property type="term" value="F:ubiquitin protein ligase activity"/>
    <property type="evidence" value="ECO:0007669"/>
    <property type="project" value="InterPro"/>
</dbReference>
<protein>
    <recommendedName>
        <fullName evidence="6">RING-type domain-containing protein</fullName>
    </recommendedName>
</protein>
<dbReference type="InParanoid" id="D3B891"/>
<dbReference type="GeneID" id="31360169"/>
<dbReference type="PROSITE" id="PS00518">
    <property type="entry name" value="ZF_RING_1"/>
    <property type="match status" value="1"/>
</dbReference>
<evidence type="ECO:0000313" key="7">
    <source>
        <dbReference type="EMBL" id="EFA82259.1"/>
    </source>
</evidence>
<comment type="caution">
    <text evidence="7">The sequence shown here is derived from an EMBL/GenBank/DDBJ whole genome shotgun (WGS) entry which is preliminary data.</text>
</comment>
<dbReference type="PANTHER" id="PTHR14305:SF0">
    <property type="entry name" value="E3 UBIQUITIN-PROTEIN LIGASE CCNB1IP1"/>
    <property type="match status" value="1"/>
</dbReference>
<dbReference type="Proteomes" id="UP000001396">
    <property type="component" value="Unassembled WGS sequence"/>
</dbReference>
<reference evidence="7 8" key="1">
    <citation type="journal article" date="2011" name="Genome Res.">
        <title>Phylogeny-wide analysis of social amoeba genomes highlights ancient origins for complex intercellular communication.</title>
        <authorList>
            <person name="Heidel A.J."/>
            <person name="Lawal H.M."/>
            <person name="Felder M."/>
            <person name="Schilde C."/>
            <person name="Helps N.R."/>
            <person name="Tunggal B."/>
            <person name="Rivero F."/>
            <person name="John U."/>
            <person name="Schleicher M."/>
            <person name="Eichinger L."/>
            <person name="Platzer M."/>
            <person name="Noegel A.A."/>
            <person name="Schaap P."/>
            <person name="Gloeckner G."/>
        </authorList>
    </citation>
    <scope>NUCLEOTIDE SEQUENCE [LARGE SCALE GENOMIC DNA]</scope>
    <source>
        <strain evidence="8">ATCC 26659 / Pp 5 / PN500</strain>
    </source>
</reference>
<keyword evidence="8" id="KW-1185">Reference proteome</keyword>
<evidence type="ECO:0000313" key="8">
    <source>
        <dbReference type="Proteomes" id="UP000001396"/>
    </source>
</evidence>
<evidence type="ECO:0000259" key="6">
    <source>
        <dbReference type="PROSITE" id="PS50089"/>
    </source>
</evidence>
<accession>D3B891</accession>
<dbReference type="InterPro" id="IPR013083">
    <property type="entry name" value="Znf_RING/FYVE/PHD"/>
</dbReference>
<feature type="compositionally biased region" description="Polar residues" evidence="5">
    <location>
        <begin position="164"/>
        <end position="173"/>
    </location>
</feature>
<evidence type="ECO:0000256" key="3">
    <source>
        <dbReference type="ARBA" id="ARBA00022833"/>
    </source>
</evidence>
<dbReference type="GO" id="GO:0008270">
    <property type="term" value="F:zinc ion binding"/>
    <property type="evidence" value="ECO:0007669"/>
    <property type="project" value="UniProtKB-KW"/>
</dbReference>
<dbReference type="RefSeq" id="XP_020434376.1">
    <property type="nucleotide sequence ID" value="XM_020575581.1"/>
</dbReference>
<dbReference type="GO" id="GO:0000795">
    <property type="term" value="C:synaptonemal complex"/>
    <property type="evidence" value="ECO:0007669"/>
    <property type="project" value="InterPro"/>
</dbReference>
<keyword evidence="1" id="KW-0479">Metal-binding</keyword>
<feature type="domain" description="RING-type" evidence="6">
    <location>
        <begin position="4"/>
        <end position="45"/>
    </location>
</feature>
<evidence type="ECO:0000256" key="1">
    <source>
        <dbReference type="ARBA" id="ARBA00022723"/>
    </source>
</evidence>
<dbReference type="AlphaFoldDB" id="D3B891"/>
<gene>
    <name evidence="7" type="ORF">PPL_04682</name>
</gene>
<feature type="compositionally biased region" description="Low complexity" evidence="5">
    <location>
        <begin position="174"/>
        <end position="191"/>
    </location>
</feature>